<organism evidence="1 2">
    <name type="scientific">Heliothis zea nudivirus 1</name>
    <dbReference type="NCBI Taxonomy" id="3116536"/>
    <lineage>
        <taxon>Viruses</taxon>
        <taxon>Viruses incertae sedis</taxon>
        <taxon>Naldaviricetes</taxon>
        <taxon>Lefavirales</taxon>
        <taxon>Nudiviridae</taxon>
        <taxon>Betanudivirus</taxon>
        <taxon>Betanudivirus hezeae</taxon>
    </lineage>
</organism>
<evidence type="ECO:0000313" key="2">
    <source>
        <dbReference type="Proteomes" id="UP000232784"/>
    </source>
</evidence>
<gene>
    <name evidence="1" type="primary">orf45</name>
</gene>
<keyword evidence="2" id="KW-1185">Reference proteome</keyword>
<protein>
    <submittedName>
        <fullName evidence="1">Orf45</fullName>
    </submittedName>
</protein>
<sequence length="66" mass="8120">MVVYTHKYKERTLKLLGIGFGIHDRFIEKQEYKLKTYTILAHWYNYRHPHTFRQVAAWSSNGWFLM</sequence>
<name>Q8JKR6_9VIRU</name>
<accession>Q8JKR6</accession>
<dbReference type="EMBL" id="AF451898">
    <property type="protein sequence ID" value="AAN04340.1"/>
    <property type="molecule type" value="Genomic_DNA"/>
</dbReference>
<dbReference type="Proteomes" id="UP000232784">
    <property type="component" value="Segment"/>
</dbReference>
<dbReference type="KEGG" id="vg:955113"/>
<reference evidence="1 2" key="1">
    <citation type="journal article" date="2002" name="J. Virol.">
        <title>Analysis of the complete genome sequence of the Hz-1 virus suggests that it is related to members of the Baculoviridae.</title>
        <authorList>
            <person name="Cheng C.H."/>
            <person name="Liu S.M."/>
            <person name="Chow T.Y."/>
            <person name="Hsiao Y.Y."/>
            <person name="Wang D.P."/>
            <person name="Huang J.J."/>
            <person name="Chen H.H."/>
        </authorList>
    </citation>
    <scope>NUCLEOTIDE SEQUENCE [LARGE SCALE GENOMIC DNA]</scope>
</reference>
<proteinExistence type="predicted"/>
<evidence type="ECO:0000313" key="1">
    <source>
        <dbReference type="EMBL" id="AAN04340.1"/>
    </source>
</evidence>